<evidence type="ECO:0000256" key="6">
    <source>
        <dbReference type="SAM" id="MobiDB-lite"/>
    </source>
</evidence>
<protein>
    <recommendedName>
        <fullName evidence="7">Xylanolytic transcriptional activator regulatory domain-containing protein</fullName>
    </recommendedName>
</protein>
<evidence type="ECO:0000256" key="4">
    <source>
        <dbReference type="ARBA" id="ARBA00023163"/>
    </source>
</evidence>
<dbReference type="Pfam" id="PF04082">
    <property type="entry name" value="Fungal_trans"/>
    <property type="match status" value="1"/>
</dbReference>
<keyword evidence="1" id="KW-0479">Metal-binding</keyword>
<evidence type="ECO:0000256" key="1">
    <source>
        <dbReference type="ARBA" id="ARBA00022723"/>
    </source>
</evidence>
<evidence type="ECO:0000256" key="2">
    <source>
        <dbReference type="ARBA" id="ARBA00022833"/>
    </source>
</evidence>
<evidence type="ECO:0000313" key="9">
    <source>
        <dbReference type="Proteomes" id="UP001610563"/>
    </source>
</evidence>
<evidence type="ECO:0000313" key="8">
    <source>
        <dbReference type="EMBL" id="KAL2799020.1"/>
    </source>
</evidence>
<keyword evidence="2" id="KW-0862">Zinc</keyword>
<evidence type="ECO:0000256" key="3">
    <source>
        <dbReference type="ARBA" id="ARBA00023015"/>
    </source>
</evidence>
<dbReference type="EMBL" id="JBFTWV010000010">
    <property type="protein sequence ID" value="KAL2799020.1"/>
    <property type="molecule type" value="Genomic_DNA"/>
</dbReference>
<feature type="domain" description="Xylanolytic transcriptional activator regulatory" evidence="7">
    <location>
        <begin position="151"/>
        <end position="411"/>
    </location>
</feature>
<organism evidence="8 9">
    <name type="scientific">Aspergillus keveii</name>
    <dbReference type="NCBI Taxonomy" id="714993"/>
    <lineage>
        <taxon>Eukaryota</taxon>
        <taxon>Fungi</taxon>
        <taxon>Dikarya</taxon>
        <taxon>Ascomycota</taxon>
        <taxon>Pezizomycotina</taxon>
        <taxon>Eurotiomycetes</taxon>
        <taxon>Eurotiomycetidae</taxon>
        <taxon>Eurotiales</taxon>
        <taxon>Aspergillaceae</taxon>
        <taxon>Aspergillus</taxon>
        <taxon>Aspergillus subgen. Nidulantes</taxon>
    </lineage>
</organism>
<reference evidence="8 9" key="1">
    <citation type="submission" date="2024-07" db="EMBL/GenBank/DDBJ databases">
        <title>Section-level genome sequencing and comparative genomics of Aspergillus sections Usti and Cavernicolus.</title>
        <authorList>
            <consortium name="Lawrence Berkeley National Laboratory"/>
            <person name="Nybo J.L."/>
            <person name="Vesth T.C."/>
            <person name="Theobald S."/>
            <person name="Frisvad J.C."/>
            <person name="Larsen T.O."/>
            <person name="Kjaerboelling I."/>
            <person name="Rothschild-Mancinelli K."/>
            <person name="Lyhne E.K."/>
            <person name="Kogle M.E."/>
            <person name="Barry K."/>
            <person name="Clum A."/>
            <person name="Na H."/>
            <person name="Ledsgaard L."/>
            <person name="Lin J."/>
            <person name="Lipzen A."/>
            <person name="Kuo A."/>
            <person name="Riley R."/>
            <person name="Mondo S."/>
            <person name="Labutti K."/>
            <person name="Haridas S."/>
            <person name="Pangalinan J."/>
            <person name="Salamov A.A."/>
            <person name="Simmons B.A."/>
            <person name="Magnuson J.K."/>
            <person name="Chen J."/>
            <person name="Drula E."/>
            <person name="Henrissat B."/>
            <person name="Wiebenga A."/>
            <person name="Lubbers R.J."/>
            <person name="Gomes A.C."/>
            <person name="Makela M.R."/>
            <person name="Stajich J."/>
            <person name="Grigoriev I.V."/>
            <person name="Mortensen U.H."/>
            <person name="De Vries R.P."/>
            <person name="Baker S.E."/>
            <person name="Andersen M.R."/>
        </authorList>
    </citation>
    <scope>NUCLEOTIDE SEQUENCE [LARGE SCALE GENOMIC DNA]</scope>
    <source>
        <strain evidence="8 9">CBS 209.92</strain>
    </source>
</reference>
<evidence type="ECO:0000256" key="5">
    <source>
        <dbReference type="ARBA" id="ARBA00023242"/>
    </source>
</evidence>
<dbReference type="CDD" id="cd12148">
    <property type="entry name" value="fungal_TF_MHR"/>
    <property type="match status" value="1"/>
</dbReference>
<dbReference type="Proteomes" id="UP001610563">
    <property type="component" value="Unassembled WGS sequence"/>
</dbReference>
<comment type="caution">
    <text evidence="8">The sequence shown here is derived from an EMBL/GenBank/DDBJ whole genome shotgun (WGS) entry which is preliminary data.</text>
</comment>
<dbReference type="PANTHER" id="PTHR47660:SF2">
    <property type="entry name" value="TRANSCRIPTION FACTOR WITH C2H2 AND ZN(2)-CYS(6) DNA BINDING DOMAIN (EUROFUNG)"/>
    <property type="match status" value="1"/>
</dbReference>
<keyword evidence="5" id="KW-0539">Nucleus</keyword>
<keyword evidence="4" id="KW-0804">Transcription</keyword>
<keyword evidence="9" id="KW-1185">Reference proteome</keyword>
<name>A0ABR4GKG7_9EURO</name>
<sequence length="572" mass="63890">MVDLESLPQTGSFRPLSIWPGPTPPGEVLDLEMNQESSLPWDDVLELDVSGTEDGSRADPSELAWPAFLGRRIESPFETGNEGGNVSLGGDYGSFSLARDTNEYTEHCLSPMLVARNFAADNFDSKICLRIANPSPWHNLPDNGRLNVFANLYFTRFNPTMPFLHSTSFQVTRENGLIFLSVCVVGSQLTGRLQDVQIGRRMFDRVQSAIMASWQKAFLSSSNSKDPFSLIYAGIVCTQFALHSAAPKDLFLAECLHGLVTAGMRAIARRQEITANKHNIQLALNQGETLEEAWRQWAEAEQRARAYHAMRIHDVELATLLHHEPLCRHRQFDAPLTATNDLFLAPSAESWAALYRQHHHPYEVDPGPMNSSISAYSNLHSIRGQLIDARRSHTLDDAAVRRFSHMLKEWWQANFRSRLVKDPDTSLSQILWHSSYISLYADCDLLERVLCAGGESAQFQPGAHAATTARSWAMSGDAQVCLLHAAVLQRHAASLSLVVEPPLHVSRALFQACLVWLAIWRLTTTHPGIKAGQRQKNAMDQVYSVVDLLERLGRLGYSRVLSARLKGAIEME</sequence>
<gene>
    <name evidence="8" type="ORF">BJX66DRAFT_333696</name>
</gene>
<feature type="region of interest" description="Disordered" evidence="6">
    <location>
        <begin position="1"/>
        <end position="25"/>
    </location>
</feature>
<keyword evidence="3" id="KW-0805">Transcription regulation</keyword>
<accession>A0ABR4GKG7</accession>
<dbReference type="PANTHER" id="PTHR47660">
    <property type="entry name" value="TRANSCRIPTION FACTOR WITH C2H2 AND ZN(2)-CYS(6) DNA BINDING DOMAIN (EUROFUNG)-RELATED-RELATED"/>
    <property type="match status" value="1"/>
</dbReference>
<proteinExistence type="predicted"/>
<dbReference type="InterPro" id="IPR007219">
    <property type="entry name" value="XnlR_reg_dom"/>
</dbReference>
<evidence type="ECO:0000259" key="7">
    <source>
        <dbReference type="Pfam" id="PF04082"/>
    </source>
</evidence>